<feature type="region of interest" description="Disordered" evidence="1">
    <location>
        <begin position="93"/>
        <end position="112"/>
    </location>
</feature>
<evidence type="ECO:0000313" key="3">
    <source>
        <dbReference type="Proteomes" id="UP000604046"/>
    </source>
</evidence>
<evidence type="ECO:0000256" key="1">
    <source>
        <dbReference type="SAM" id="MobiDB-lite"/>
    </source>
</evidence>
<proteinExistence type="predicted"/>
<reference evidence="2" key="1">
    <citation type="submission" date="2021-02" db="EMBL/GenBank/DDBJ databases">
        <authorList>
            <person name="Dougan E. K."/>
            <person name="Rhodes N."/>
            <person name="Thang M."/>
            <person name="Chan C."/>
        </authorList>
    </citation>
    <scope>NUCLEOTIDE SEQUENCE</scope>
</reference>
<dbReference type="OrthoDB" id="433333at2759"/>
<protein>
    <submittedName>
        <fullName evidence="2">Uncharacterized protein</fullName>
    </submittedName>
</protein>
<keyword evidence="3" id="KW-1185">Reference proteome</keyword>
<name>A0A812V5N8_9DINO</name>
<dbReference type="Proteomes" id="UP000604046">
    <property type="component" value="Unassembled WGS sequence"/>
</dbReference>
<gene>
    <name evidence="2" type="ORF">SNAT2548_LOCUS35223</name>
</gene>
<comment type="caution">
    <text evidence="2">The sequence shown here is derived from an EMBL/GenBank/DDBJ whole genome shotgun (WGS) entry which is preliminary data.</text>
</comment>
<evidence type="ECO:0000313" key="2">
    <source>
        <dbReference type="EMBL" id="CAE7619691.1"/>
    </source>
</evidence>
<dbReference type="AlphaFoldDB" id="A0A812V5N8"/>
<accession>A0A812V5N8</accession>
<dbReference type="EMBL" id="CAJNDS010002852">
    <property type="protein sequence ID" value="CAE7619691.1"/>
    <property type="molecule type" value="Genomic_DNA"/>
</dbReference>
<feature type="region of interest" description="Disordered" evidence="1">
    <location>
        <begin position="1"/>
        <end position="26"/>
    </location>
</feature>
<sequence length="148" mass="15684">MAERVGVALGGGAGASKAAGSRGARGHRLMVPPPGYKFIPRTEQVCQEMGCFECYDIYCERCESKDRRIIELEMRNTELVKHITLLQARLFPRDGQGPGARPNAGGGGGAGSEPFAYVQSPVMYDPGMGIQYQATTTFSAAGPSGGKP</sequence>
<organism evidence="2 3">
    <name type="scientific">Symbiodinium natans</name>
    <dbReference type="NCBI Taxonomy" id="878477"/>
    <lineage>
        <taxon>Eukaryota</taxon>
        <taxon>Sar</taxon>
        <taxon>Alveolata</taxon>
        <taxon>Dinophyceae</taxon>
        <taxon>Suessiales</taxon>
        <taxon>Symbiodiniaceae</taxon>
        <taxon>Symbiodinium</taxon>
    </lineage>
</organism>